<dbReference type="Proteomes" id="UP001235030">
    <property type="component" value="Chromosome"/>
</dbReference>
<evidence type="ECO:0000259" key="1">
    <source>
        <dbReference type="Pfam" id="PF07995"/>
    </source>
</evidence>
<evidence type="ECO:0000313" key="3">
    <source>
        <dbReference type="Proteomes" id="UP001235030"/>
    </source>
</evidence>
<dbReference type="RefSeq" id="WP_331476728.1">
    <property type="nucleotide sequence ID" value="NZ_CP101637.1"/>
</dbReference>
<protein>
    <recommendedName>
        <fullName evidence="1">Glucose/Sorbosone dehydrogenase domain-containing protein</fullName>
    </recommendedName>
</protein>
<gene>
    <name evidence="2" type="ORF">TEMA_04820</name>
</gene>
<feature type="domain" description="Glucose/Sorbosone dehydrogenase" evidence="1">
    <location>
        <begin position="12"/>
        <end position="87"/>
    </location>
</feature>
<dbReference type="InterPro" id="IPR012938">
    <property type="entry name" value="Glc/Sorbosone_DH"/>
</dbReference>
<dbReference type="Pfam" id="PF07995">
    <property type="entry name" value="GSDH"/>
    <property type="match status" value="1"/>
</dbReference>
<reference evidence="2 3" key="1">
    <citation type="submission" date="2022-07" db="EMBL/GenBank/DDBJ databases">
        <title>Genome sequence of Terrisporobacter mayombei DSM6539.</title>
        <authorList>
            <person name="Boeer T."/>
            <person name="Bengelsdorf F.R."/>
            <person name="Daniel R."/>
            <person name="Poehlein A."/>
        </authorList>
    </citation>
    <scope>NUCLEOTIDE SEQUENCE [LARGE SCALE GENOMIC DNA]</scope>
    <source>
        <strain evidence="2 3">DSM 6539</strain>
    </source>
</reference>
<accession>A0ABY9PYT8</accession>
<dbReference type="Gene3D" id="2.120.10.30">
    <property type="entry name" value="TolB, C-terminal domain"/>
    <property type="match status" value="1"/>
</dbReference>
<proteinExistence type="predicted"/>
<dbReference type="InterPro" id="IPR011042">
    <property type="entry name" value="6-blade_b-propeller_TolB-like"/>
</dbReference>
<sequence>MEFKKYIILLRTWAPSGITFVSQGPWQYKLLVAILRGQQLLSISLNEDGSIVESVESWFKNEYGCLREVFQGKDGSIYITTSNRDGRENPDISYDRIIRLVQK</sequence>
<dbReference type="EMBL" id="CP101637">
    <property type="protein sequence ID" value="WMT80169.1"/>
    <property type="molecule type" value="Genomic_DNA"/>
</dbReference>
<organism evidence="2 3">
    <name type="scientific">Terrisporobacter mayombei</name>
    <dbReference type="NCBI Taxonomy" id="1541"/>
    <lineage>
        <taxon>Bacteria</taxon>
        <taxon>Bacillati</taxon>
        <taxon>Bacillota</taxon>
        <taxon>Clostridia</taxon>
        <taxon>Peptostreptococcales</taxon>
        <taxon>Peptostreptococcaceae</taxon>
        <taxon>Terrisporobacter</taxon>
    </lineage>
</organism>
<evidence type="ECO:0000313" key="2">
    <source>
        <dbReference type="EMBL" id="WMT80169.1"/>
    </source>
</evidence>
<name>A0ABY9PYT8_9FIRM</name>
<keyword evidence="3" id="KW-1185">Reference proteome</keyword>